<dbReference type="Proteomes" id="UP000002058">
    <property type="component" value="Unassembled WGS sequence"/>
</dbReference>
<dbReference type="HOGENOM" id="CLU_030988_0_0_1"/>
<sequence length="416" mass="45086">MASGFRRLLADHTSLHNSDLPPNYLFPPSTTHSSIPDDLRQLTIFLAGPPVTPYSQGLWRLHLRIPEDYPRSPPKAAFKTRIWHPNVEESTGATISCLLIHPNPDSALNSAAGALLQDDYEAFARQAKLMTSIHAPVPPHLKELVSGAKRRGEDPSAKLEENTQLSVSVQTSKTTRTTSSVVMKRKISSVGPTSTSNLDIRLKSDCLPEEGLPAQPEEEPESDGECGSASKENDPSLSPSPVIMPAPSPRKSILGKRPLAAIAPPESDEIVVINDDDQRDFNSLSASERNIVSNITSSDYNQLRTPQRKSPKLSELGRGSIKAPSRFHISSDVCNKPGDIFKGNIAASSARNVRQLPVPDPFPMSNDSNSSLSCSGLGLSNAAYEDPSKHSRRIPIARKVPGSGVKTKPRTGLRRL</sequence>
<keyword evidence="4" id="KW-1185">Reference proteome</keyword>
<feature type="compositionally biased region" description="Low complexity" evidence="1">
    <location>
        <begin position="166"/>
        <end position="182"/>
    </location>
</feature>
<dbReference type="RefSeq" id="XP_002585200.1">
    <property type="nucleotide sequence ID" value="XM_002585154.1"/>
</dbReference>
<dbReference type="OrthoDB" id="10069349at2759"/>
<evidence type="ECO:0000256" key="1">
    <source>
        <dbReference type="SAM" id="MobiDB-lite"/>
    </source>
</evidence>
<organism evidence="3 4">
    <name type="scientific">Uncinocarpus reesii (strain UAMH 1704)</name>
    <dbReference type="NCBI Taxonomy" id="336963"/>
    <lineage>
        <taxon>Eukaryota</taxon>
        <taxon>Fungi</taxon>
        <taxon>Dikarya</taxon>
        <taxon>Ascomycota</taxon>
        <taxon>Pezizomycotina</taxon>
        <taxon>Eurotiomycetes</taxon>
        <taxon>Eurotiomycetidae</taxon>
        <taxon>Onygenales</taxon>
        <taxon>Onygenaceae</taxon>
        <taxon>Uncinocarpus</taxon>
    </lineage>
</organism>
<accession>C4JTV0</accession>
<feature type="compositionally biased region" description="Basic residues" evidence="1">
    <location>
        <begin position="407"/>
        <end position="416"/>
    </location>
</feature>
<dbReference type="InParanoid" id="C4JTV0"/>
<evidence type="ECO:0000313" key="4">
    <source>
        <dbReference type="Proteomes" id="UP000002058"/>
    </source>
</evidence>
<feature type="domain" description="UBC core" evidence="2">
    <location>
        <begin position="3"/>
        <end position="172"/>
    </location>
</feature>
<dbReference type="AlphaFoldDB" id="C4JTV0"/>
<dbReference type="InterPro" id="IPR016135">
    <property type="entry name" value="UBQ-conjugating_enzyme/RWD"/>
</dbReference>
<dbReference type="SMART" id="SM00212">
    <property type="entry name" value="UBCc"/>
    <property type="match status" value="1"/>
</dbReference>
<protein>
    <recommendedName>
        <fullName evidence="2">UBC core domain-containing protein</fullName>
    </recommendedName>
</protein>
<dbReference type="InterPro" id="IPR000608">
    <property type="entry name" value="UBC"/>
</dbReference>
<dbReference type="EMBL" id="CH476617">
    <property type="protein sequence ID" value="EEP81047.1"/>
    <property type="molecule type" value="Genomic_DNA"/>
</dbReference>
<dbReference type="eggNOG" id="KOG0423">
    <property type="taxonomic scope" value="Eukaryota"/>
</dbReference>
<evidence type="ECO:0000313" key="3">
    <source>
        <dbReference type="EMBL" id="EEP81047.1"/>
    </source>
</evidence>
<dbReference type="VEuPathDB" id="FungiDB:UREG_05889"/>
<dbReference type="GeneID" id="8444282"/>
<dbReference type="STRING" id="336963.C4JTV0"/>
<feature type="region of interest" description="Disordered" evidence="1">
    <location>
        <begin position="376"/>
        <end position="416"/>
    </location>
</feature>
<dbReference type="Gene3D" id="3.10.110.10">
    <property type="entry name" value="Ubiquitin Conjugating Enzyme"/>
    <property type="match status" value="2"/>
</dbReference>
<name>C4JTV0_UNCRE</name>
<dbReference type="SUPFAM" id="SSF54495">
    <property type="entry name" value="UBC-like"/>
    <property type="match status" value="1"/>
</dbReference>
<proteinExistence type="predicted"/>
<dbReference type="PROSITE" id="PS50127">
    <property type="entry name" value="UBC_2"/>
    <property type="match status" value="1"/>
</dbReference>
<reference evidence="4" key="1">
    <citation type="journal article" date="2009" name="Genome Res.">
        <title>Comparative genomic analyses of the human fungal pathogens Coccidioides and their relatives.</title>
        <authorList>
            <person name="Sharpton T.J."/>
            <person name="Stajich J.E."/>
            <person name="Rounsley S.D."/>
            <person name="Gardner M.J."/>
            <person name="Wortman J.R."/>
            <person name="Jordar V.S."/>
            <person name="Maiti R."/>
            <person name="Kodira C.D."/>
            <person name="Neafsey D.E."/>
            <person name="Zeng Q."/>
            <person name="Hung C.-Y."/>
            <person name="McMahan C."/>
            <person name="Muszewska A."/>
            <person name="Grynberg M."/>
            <person name="Mandel M.A."/>
            <person name="Kellner E.M."/>
            <person name="Barker B.M."/>
            <person name="Galgiani J.N."/>
            <person name="Orbach M.J."/>
            <person name="Kirkland T.N."/>
            <person name="Cole G.T."/>
            <person name="Henn M.R."/>
            <person name="Birren B.W."/>
            <person name="Taylor J.W."/>
        </authorList>
    </citation>
    <scope>NUCLEOTIDE SEQUENCE [LARGE SCALE GENOMIC DNA]</scope>
    <source>
        <strain evidence="4">UAMH 1704</strain>
    </source>
</reference>
<dbReference type="PANTHER" id="PTHR24068">
    <property type="entry name" value="UBIQUITIN-CONJUGATING ENZYME E2"/>
    <property type="match status" value="1"/>
</dbReference>
<feature type="region of interest" description="Disordered" evidence="1">
    <location>
        <begin position="145"/>
        <end position="250"/>
    </location>
</feature>
<gene>
    <name evidence="3" type="ORF">UREG_05889</name>
</gene>
<feature type="compositionally biased region" description="Basic and acidic residues" evidence="1">
    <location>
        <begin position="150"/>
        <end position="161"/>
    </location>
</feature>
<dbReference type="OMA" id="DDCKEND"/>
<dbReference type="Pfam" id="PF00179">
    <property type="entry name" value="UQ_con"/>
    <property type="match status" value="1"/>
</dbReference>
<dbReference type="KEGG" id="ure:UREG_05889"/>
<evidence type="ECO:0000259" key="2">
    <source>
        <dbReference type="PROSITE" id="PS50127"/>
    </source>
</evidence>